<dbReference type="InterPro" id="IPR052479">
    <property type="entry name" value="GPI-anchor_Adhesion_Reg"/>
</dbReference>
<dbReference type="Pfam" id="PF10342">
    <property type="entry name" value="Kre9_KNH"/>
    <property type="match status" value="1"/>
</dbReference>
<keyword evidence="4" id="KW-1185">Reference proteome</keyword>
<keyword evidence="1" id="KW-0732">Signal</keyword>
<dbReference type="OrthoDB" id="10416336at2759"/>
<reference evidence="3" key="1">
    <citation type="submission" date="2014-12" db="EMBL/GenBank/DDBJ databases">
        <title>Genome Sequence of Valsa Canker Pathogens Uncovers a Specific Adaption of Colonization on Woody Bark.</title>
        <authorList>
            <person name="Yin Z."/>
            <person name="Liu H."/>
            <person name="Gao X."/>
            <person name="Li Z."/>
            <person name="Song N."/>
            <person name="Ke X."/>
            <person name="Dai Q."/>
            <person name="Wu Y."/>
            <person name="Sun Y."/>
            <person name="Xu J.-R."/>
            <person name="Kang Z.K."/>
            <person name="Wang L."/>
            <person name="Huang L."/>
        </authorList>
    </citation>
    <scope>NUCLEOTIDE SEQUENCE [LARGE SCALE GENOMIC DNA]</scope>
    <source>
        <strain evidence="3">03-8</strain>
    </source>
</reference>
<dbReference type="EMBL" id="CM003104">
    <property type="protein sequence ID" value="KUI71615.1"/>
    <property type="molecule type" value="Genomic_DNA"/>
</dbReference>
<dbReference type="PANTHER" id="PTHR35185:SF2">
    <property type="entry name" value="EXTRACELLULAR PROLINE-SERINE RICH PROTEIN (AFU_ORTHOLOGUE AFUA_8G07090)"/>
    <property type="match status" value="1"/>
</dbReference>
<protein>
    <recommendedName>
        <fullName evidence="2">Yeast cell wall synthesis Kre9/Knh1-like N-terminal domain-containing protein</fullName>
    </recommendedName>
</protein>
<gene>
    <name evidence="3" type="ORF">VM1G_06678</name>
</gene>
<evidence type="ECO:0000313" key="4">
    <source>
        <dbReference type="Proteomes" id="UP000078559"/>
    </source>
</evidence>
<dbReference type="InterPro" id="IPR018466">
    <property type="entry name" value="Kre9/Knh1-like_N"/>
</dbReference>
<evidence type="ECO:0000256" key="1">
    <source>
        <dbReference type="ARBA" id="ARBA00022729"/>
    </source>
</evidence>
<dbReference type="Proteomes" id="UP000078559">
    <property type="component" value="Chromosome 7"/>
</dbReference>
<name>A0A194W6B4_CYTMA</name>
<proteinExistence type="predicted"/>
<evidence type="ECO:0000313" key="3">
    <source>
        <dbReference type="EMBL" id="KUI71615.1"/>
    </source>
</evidence>
<sequence>MQFFLNHHHCCRGARIRLPLTSALQLTSPSNGEVLSVGETFNLTWTYAINDPAGDKFDVVLWNFQGANPTVNVTLYEDVQTSWERYPVTIPCDAANGPGYQINAMSGGVIWSQSPLTPGYFSITGEVGICA</sequence>
<dbReference type="PANTHER" id="PTHR35185">
    <property type="entry name" value="SERINE/THREONINE-RICH PROTEIN ADG2-RELATED"/>
    <property type="match status" value="1"/>
</dbReference>
<dbReference type="AlphaFoldDB" id="A0A194W6B4"/>
<accession>A0A194W6B4</accession>
<evidence type="ECO:0000259" key="2">
    <source>
        <dbReference type="Pfam" id="PF10342"/>
    </source>
</evidence>
<feature type="domain" description="Yeast cell wall synthesis Kre9/Knh1-like N-terminal" evidence="2">
    <location>
        <begin position="28"/>
        <end position="108"/>
    </location>
</feature>
<organism evidence="3 4">
    <name type="scientific">Cytospora mali</name>
    <name type="common">Apple Valsa canker fungus</name>
    <name type="synonym">Valsa mali</name>
    <dbReference type="NCBI Taxonomy" id="578113"/>
    <lineage>
        <taxon>Eukaryota</taxon>
        <taxon>Fungi</taxon>
        <taxon>Dikarya</taxon>
        <taxon>Ascomycota</taxon>
        <taxon>Pezizomycotina</taxon>
        <taxon>Sordariomycetes</taxon>
        <taxon>Sordariomycetidae</taxon>
        <taxon>Diaporthales</taxon>
        <taxon>Cytosporaceae</taxon>
        <taxon>Cytospora</taxon>
    </lineage>
</organism>